<dbReference type="RefSeq" id="WP_353641367.1">
    <property type="nucleotide sequence ID" value="NZ_CP159253.1"/>
</dbReference>
<dbReference type="SUPFAM" id="SSF46955">
    <property type="entry name" value="Putative DNA-binding domain"/>
    <property type="match status" value="1"/>
</dbReference>
<accession>A0AAU8CVW0</accession>
<dbReference type="AlphaFoldDB" id="A0AAU8CVW0"/>
<evidence type="ECO:0000313" key="1">
    <source>
        <dbReference type="EMBL" id="XCG51122.1"/>
    </source>
</evidence>
<protein>
    <recommendedName>
        <fullName evidence="2">Helix-turn-helix domain-containing protein</fullName>
    </recommendedName>
</protein>
<gene>
    <name evidence="1" type="ORF">ABVK50_11890</name>
</gene>
<dbReference type="EMBL" id="CP159253">
    <property type="protein sequence ID" value="XCG51122.1"/>
    <property type="molecule type" value="Genomic_DNA"/>
</dbReference>
<sequence>MKSIGQPNVPRLGLNRAEVALALGVSPNTVDAMVADGSLPPPRRWHKRMFWRIAEIDAAMSEWPIDGVEPETAGAPDEWRAQA</sequence>
<organism evidence="1">
    <name type="scientific">Mesorhizobium sp. WSM2240</name>
    <dbReference type="NCBI Taxonomy" id="3228851"/>
    <lineage>
        <taxon>Bacteria</taxon>
        <taxon>Pseudomonadati</taxon>
        <taxon>Pseudomonadota</taxon>
        <taxon>Alphaproteobacteria</taxon>
        <taxon>Hyphomicrobiales</taxon>
        <taxon>Phyllobacteriaceae</taxon>
        <taxon>Mesorhizobium</taxon>
    </lineage>
</organism>
<evidence type="ECO:0008006" key="2">
    <source>
        <dbReference type="Google" id="ProtNLM"/>
    </source>
</evidence>
<name>A0AAU8CVW0_9HYPH</name>
<dbReference type="InterPro" id="IPR009061">
    <property type="entry name" value="DNA-bd_dom_put_sf"/>
</dbReference>
<proteinExistence type="predicted"/>
<reference evidence="1" key="1">
    <citation type="submission" date="2024-06" db="EMBL/GenBank/DDBJ databases">
        <title>Mesorhizobium karijinii sp. nov., a symbiont of the iconic Swainsona formosa from arid Australia.</title>
        <authorList>
            <person name="Hill Y.J."/>
            <person name="Watkin E.L.J."/>
            <person name="O'Hara G.W."/>
            <person name="Terpolilli J."/>
            <person name="Tye M.L."/>
            <person name="Kohlmeier M.G."/>
        </authorList>
    </citation>
    <scope>NUCLEOTIDE SEQUENCE</scope>
    <source>
        <strain evidence="1">WSM2240</strain>
    </source>
</reference>